<evidence type="ECO:0000313" key="2">
    <source>
        <dbReference type="EMBL" id="KAJ1346797.1"/>
    </source>
</evidence>
<reference evidence="2" key="1">
    <citation type="submission" date="2021-06" db="EMBL/GenBank/DDBJ databases">
        <title>Parelaphostrongylus tenuis whole genome reference sequence.</title>
        <authorList>
            <person name="Garwood T.J."/>
            <person name="Larsen P.A."/>
            <person name="Fountain-Jones N.M."/>
            <person name="Garbe J.R."/>
            <person name="Macchietto M.G."/>
            <person name="Kania S.A."/>
            <person name="Gerhold R.W."/>
            <person name="Richards J.E."/>
            <person name="Wolf T.M."/>
        </authorList>
    </citation>
    <scope>NUCLEOTIDE SEQUENCE</scope>
    <source>
        <strain evidence="2">MNPRO001-30</strain>
        <tissue evidence="2">Meninges</tissue>
    </source>
</reference>
<feature type="transmembrane region" description="Helical" evidence="1">
    <location>
        <begin position="118"/>
        <end position="140"/>
    </location>
</feature>
<feature type="transmembrane region" description="Helical" evidence="1">
    <location>
        <begin position="75"/>
        <end position="98"/>
    </location>
</feature>
<dbReference type="PANTHER" id="PTHR23021">
    <property type="entry name" value="SERPENTINE RECEPTOR, CLASS T"/>
    <property type="match status" value="1"/>
</dbReference>
<proteinExistence type="predicted"/>
<dbReference type="Pfam" id="PF10321">
    <property type="entry name" value="7TM_GPCR_Srt"/>
    <property type="match status" value="1"/>
</dbReference>
<evidence type="ECO:0008006" key="4">
    <source>
        <dbReference type="Google" id="ProtNLM"/>
    </source>
</evidence>
<keyword evidence="3" id="KW-1185">Reference proteome</keyword>
<dbReference type="PANTHER" id="PTHR23021:SF11">
    <property type="entry name" value="SERPENTINE RECEPTOR, CLASS T"/>
    <property type="match status" value="1"/>
</dbReference>
<name>A0AAD5QCU3_PARTN</name>
<keyword evidence="1" id="KW-0812">Transmembrane</keyword>
<dbReference type="AlphaFoldDB" id="A0AAD5QCU3"/>
<keyword evidence="1" id="KW-1133">Transmembrane helix</keyword>
<sequence length="222" mass="24863">MYDMVALAITSLLTGYFWIVGGNYCHYPNLIFITGAVAGALWCGSCMNCFVLVINRLLDVSNSKVVEMMFDGNRTYLVLLIPFAYFLCFALFTPPVLFNSDHMAWYFVTFAPNADTEGVRGMVIALENVLGSPAFVYLFLNKTIQREVFGMLRNRKTSRTSVAPKTGYTSTKGPRTEVIQEVRLFQSITDVRGRSTAKVGQCRLSRALKIQSSRFSFLSVSC</sequence>
<evidence type="ECO:0000256" key="1">
    <source>
        <dbReference type="SAM" id="Phobius"/>
    </source>
</evidence>
<organism evidence="2 3">
    <name type="scientific">Parelaphostrongylus tenuis</name>
    <name type="common">Meningeal worm</name>
    <dbReference type="NCBI Taxonomy" id="148309"/>
    <lineage>
        <taxon>Eukaryota</taxon>
        <taxon>Metazoa</taxon>
        <taxon>Ecdysozoa</taxon>
        <taxon>Nematoda</taxon>
        <taxon>Chromadorea</taxon>
        <taxon>Rhabditida</taxon>
        <taxon>Rhabditina</taxon>
        <taxon>Rhabditomorpha</taxon>
        <taxon>Strongyloidea</taxon>
        <taxon>Metastrongylidae</taxon>
        <taxon>Parelaphostrongylus</taxon>
    </lineage>
</organism>
<comment type="caution">
    <text evidence="2">The sequence shown here is derived from an EMBL/GenBank/DDBJ whole genome shotgun (WGS) entry which is preliminary data.</text>
</comment>
<dbReference type="InterPro" id="IPR019425">
    <property type="entry name" value="7TM_GPCR_serpentine_rcpt_Srt"/>
</dbReference>
<dbReference type="Proteomes" id="UP001196413">
    <property type="component" value="Unassembled WGS sequence"/>
</dbReference>
<accession>A0AAD5QCU3</accession>
<feature type="transmembrane region" description="Helical" evidence="1">
    <location>
        <begin position="31"/>
        <end position="54"/>
    </location>
</feature>
<keyword evidence="1" id="KW-0472">Membrane</keyword>
<evidence type="ECO:0000313" key="3">
    <source>
        <dbReference type="Proteomes" id="UP001196413"/>
    </source>
</evidence>
<protein>
    <recommendedName>
        <fullName evidence="4">7TM GPCR serpentine receptor class x (Srx) domain-containing protein</fullName>
    </recommendedName>
</protein>
<dbReference type="EMBL" id="JAHQIW010000223">
    <property type="protein sequence ID" value="KAJ1346797.1"/>
    <property type="molecule type" value="Genomic_DNA"/>
</dbReference>
<gene>
    <name evidence="2" type="ORF">KIN20_001697</name>
</gene>